<feature type="compositionally biased region" description="Basic and acidic residues" evidence="1">
    <location>
        <begin position="1"/>
        <end position="12"/>
    </location>
</feature>
<evidence type="ECO:0000313" key="2">
    <source>
        <dbReference type="EMBL" id="VEN52685.1"/>
    </source>
</evidence>
<feature type="non-terminal residue" evidence="2">
    <location>
        <position position="378"/>
    </location>
</feature>
<dbReference type="OrthoDB" id="165498at2759"/>
<accession>A0A653CXP4</accession>
<evidence type="ECO:0000313" key="3">
    <source>
        <dbReference type="Proteomes" id="UP000410492"/>
    </source>
</evidence>
<feature type="compositionally biased region" description="Polar residues" evidence="1">
    <location>
        <begin position="327"/>
        <end position="347"/>
    </location>
</feature>
<feature type="compositionally biased region" description="Basic and acidic residues" evidence="1">
    <location>
        <begin position="274"/>
        <end position="288"/>
    </location>
</feature>
<name>A0A653CXP4_CALMS</name>
<feature type="region of interest" description="Disordered" evidence="1">
    <location>
        <begin position="195"/>
        <end position="219"/>
    </location>
</feature>
<dbReference type="InterPro" id="IPR032064">
    <property type="entry name" value="DUF4805"/>
</dbReference>
<proteinExistence type="predicted"/>
<dbReference type="Proteomes" id="UP000410492">
    <property type="component" value="Unassembled WGS sequence"/>
</dbReference>
<feature type="region of interest" description="Disordered" evidence="1">
    <location>
        <begin position="1"/>
        <end position="20"/>
    </location>
</feature>
<feature type="region of interest" description="Disordered" evidence="1">
    <location>
        <begin position="261"/>
        <end position="298"/>
    </location>
</feature>
<keyword evidence="3" id="KW-1185">Reference proteome</keyword>
<organism evidence="2 3">
    <name type="scientific">Callosobruchus maculatus</name>
    <name type="common">Southern cowpea weevil</name>
    <name type="synonym">Pulse bruchid</name>
    <dbReference type="NCBI Taxonomy" id="64391"/>
    <lineage>
        <taxon>Eukaryota</taxon>
        <taxon>Metazoa</taxon>
        <taxon>Ecdysozoa</taxon>
        <taxon>Arthropoda</taxon>
        <taxon>Hexapoda</taxon>
        <taxon>Insecta</taxon>
        <taxon>Pterygota</taxon>
        <taxon>Neoptera</taxon>
        <taxon>Endopterygota</taxon>
        <taxon>Coleoptera</taxon>
        <taxon>Polyphaga</taxon>
        <taxon>Cucujiformia</taxon>
        <taxon>Chrysomeloidea</taxon>
        <taxon>Chrysomelidae</taxon>
        <taxon>Bruchinae</taxon>
        <taxon>Bruchini</taxon>
        <taxon>Callosobruchus</taxon>
    </lineage>
</organism>
<evidence type="ECO:0000256" key="1">
    <source>
        <dbReference type="SAM" id="MobiDB-lite"/>
    </source>
</evidence>
<reference evidence="2 3" key="1">
    <citation type="submission" date="2019-01" db="EMBL/GenBank/DDBJ databases">
        <authorList>
            <person name="Sayadi A."/>
        </authorList>
    </citation>
    <scope>NUCLEOTIDE SEQUENCE [LARGE SCALE GENOMIC DNA]</scope>
</reference>
<feature type="region of interest" description="Disordered" evidence="1">
    <location>
        <begin position="327"/>
        <end position="378"/>
    </location>
</feature>
<sequence>MVSPSPKEKNVGQEENPTDLDTIRLQLRKPKSWNWQLTTSKSSPHVALPTVLLLDYKGRLLVEAQDDWNVQWKVWKSGDSRRNYNLKKSRSDTVAGNTISPSNKHQDQIKVGCAVKSRQEIPLTKCCSEMIGNRLGYNGYSPTGLVRNSSAPAGHEGRQHQRSRSDDLFLRRLKHSSEESIRRAELDGYRRFIKPHLSELQKEPDSQEQPKTKSKRRNGLICSEGGIIQSNGKAQQAEVTEFQHKRYKTRTSSAGTLVIEETFRSPNHRRRRRTTELETPREEDENHGRPTRSLSSCQPKTLKDGLFYSRSEVFPFDRILAQTKLDSVSGRTNGVQRSSSEIETTQNNHRRRKTRPRRSCSSDLVTMEGKVEGRGRNT</sequence>
<protein>
    <submittedName>
        <fullName evidence="2">Uncharacterized protein</fullName>
    </submittedName>
</protein>
<dbReference type="EMBL" id="CAACVG010009249">
    <property type="protein sequence ID" value="VEN52685.1"/>
    <property type="molecule type" value="Genomic_DNA"/>
</dbReference>
<feature type="compositionally biased region" description="Basic and acidic residues" evidence="1">
    <location>
        <begin position="155"/>
        <end position="167"/>
    </location>
</feature>
<dbReference type="AlphaFoldDB" id="A0A653CXP4"/>
<feature type="compositionally biased region" description="Basic and acidic residues" evidence="1">
    <location>
        <begin position="369"/>
        <end position="378"/>
    </location>
</feature>
<gene>
    <name evidence="2" type="ORF">CALMAC_LOCUS12718</name>
</gene>
<feature type="region of interest" description="Disordered" evidence="1">
    <location>
        <begin position="146"/>
        <end position="167"/>
    </location>
</feature>
<dbReference type="Pfam" id="PF16063">
    <property type="entry name" value="DUF4805"/>
    <property type="match status" value="1"/>
</dbReference>
<feature type="compositionally biased region" description="Basic residues" evidence="1">
    <location>
        <begin position="348"/>
        <end position="358"/>
    </location>
</feature>
<feature type="compositionally biased region" description="Basic and acidic residues" evidence="1">
    <location>
        <begin position="195"/>
        <end position="211"/>
    </location>
</feature>